<evidence type="ECO:0000259" key="14">
    <source>
        <dbReference type="PROSITE" id="PS51393"/>
    </source>
</evidence>
<keyword evidence="12 13" id="KW-0275">Fatty acid biosynthesis</keyword>
<dbReference type="SUPFAM" id="SSF48484">
    <property type="entry name" value="Lipoxigenase"/>
    <property type="match status" value="1"/>
</dbReference>
<dbReference type="InterPro" id="IPR036226">
    <property type="entry name" value="LipOase_C_sf"/>
</dbReference>
<dbReference type="InterPro" id="IPR001246">
    <property type="entry name" value="LipOase_plant"/>
</dbReference>
<proteinExistence type="inferred from homology"/>
<dbReference type="EC" id="1.13.11.-" evidence="13"/>
<dbReference type="GO" id="GO:0031408">
    <property type="term" value="P:oxylipin biosynthetic process"/>
    <property type="evidence" value="ECO:0007669"/>
    <property type="project" value="UniProtKB-UniRule"/>
</dbReference>
<comment type="similarity">
    <text evidence="2 13">Belongs to the lipoxygenase family.</text>
</comment>
<evidence type="ECO:0000256" key="9">
    <source>
        <dbReference type="ARBA" id="ARBA00023002"/>
    </source>
</evidence>
<evidence type="ECO:0000256" key="8">
    <source>
        <dbReference type="ARBA" id="ARBA00022964"/>
    </source>
</evidence>
<dbReference type="AlphaFoldDB" id="A0AAV0CFW3"/>
<keyword evidence="10" id="KW-0408">Iron</keyword>
<dbReference type="FunFam" id="1.20.245.10:FF:000002">
    <property type="entry name" value="Lipoxygenase"/>
    <property type="match status" value="1"/>
</dbReference>
<dbReference type="InterPro" id="IPR013819">
    <property type="entry name" value="LipOase_C"/>
</dbReference>
<protein>
    <recommendedName>
        <fullName evidence="13">Lipoxygenase</fullName>
        <ecNumber evidence="13">1.13.11.-</ecNumber>
    </recommendedName>
</protein>
<dbReference type="InterPro" id="IPR027433">
    <property type="entry name" value="Lipoxygenase_dom_3"/>
</dbReference>
<evidence type="ECO:0000256" key="12">
    <source>
        <dbReference type="ARBA" id="ARBA00023160"/>
    </source>
</evidence>
<dbReference type="Gene3D" id="4.10.372.10">
    <property type="entry name" value="Lipoxygenase-1, Domain 3"/>
    <property type="match status" value="1"/>
</dbReference>
<comment type="cofactor">
    <cofactor evidence="1">
        <name>Fe cation</name>
        <dbReference type="ChEBI" id="CHEBI:24875"/>
    </cofactor>
</comment>
<evidence type="ECO:0000256" key="5">
    <source>
        <dbReference type="ARBA" id="ARBA00022723"/>
    </source>
</evidence>
<gene>
    <name evidence="15" type="ORF">CEPIT_LOCUS4718</name>
</gene>
<sequence length="545" mass="62293">MKLPEWQKLLTDNFSIEMLREVFRSDGEGLFKFPTPKVIQENKTAWRSDEEFGRQMLAGTNPVTISRLQDFPPKSKLDPKVYGDQTSKINNEHIQKSLGGYSVEEAIKNERLFIVDYHDTFMPYLRRINATNNKAYASRTLLFLKTDGTLKPVAIELSLPHPLGDKFGADSKVYTPSEHGVDYGLWQLAKAYATMNDAGFHQVVSHWLKTHAVIEPFVIATNRQLSVLHPIYKLLRPHFHDTMAINALSREILLNAGGLFEKTLFPDKYSLEISSMVYRDWDFTKNALPTDLVERGVAIEDSCSPHGVRLLIEDYPYAVDGLEVWSSIKTWVDEYCKLYYKSDDMVQKDVELQAWWKEIREKGHGDLKDMPWWPKMKTIQELIDSCTIIIWIASALHAAINFGQYSYGGYIPNHPPITQRFMPTPGTDDYKELETNPDKVFLKTITPPFRALLGMSLVEILSRHTSDEVYLGQRESSEWTSDKEARDAFARFGRKLGDIEDRIVKMNIAGKLKNRIGPVMMPYTLLFPSSEPGLTGKGIPNSVTI</sequence>
<dbReference type="InterPro" id="IPR000907">
    <property type="entry name" value="LipOase"/>
</dbReference>
<dbReference type="PANTHER" id="PTHR11771">
    <property type="entry name" value="LIPOXYGENASE"/>
    <property type="match status" value="1"/>
</dbReference>
<keyword evidence="5" id="KW-0479">Metal-binding</keyword>
<comment type="subunit">
    <text evidence="3">Monomer.</text>
</comment>
<dbReference type="PROSITE" id="PS51393">
    <property type="entry name" value="LIPOXYGENASE_3"/>
    <property type="match status" value="1"/>
</dbReference>
<dbReference type="Gene3D" id="3.10.450.60">
    <property type="match status" value="1"/>
</dbReference>
<evidence type="ECO:0000256" key="6">
    <source>
        <dbReference type="ARBA" id="ARBA00022767"/>
    </source>
</evidence>
<evidence type="ECO:0000256" key="11">
    <source>
        <dbReference type="ARBA" id="ARBA00023098"/>
    </source>
</evidence>
<evidence type="ECO:0000256" key="3">
    <source>
        <dbReference type="ARBA" id="ARBA00011245"/>
    </source>
</evidence>
<keyword evidence="4 13" id="KW-0444">Lipid biosynthesis</keyword>
<dbReference type="PRINTS" id="PR00087">
    <property type="entry name" value="LIPOXYGENASE"/>
</dbReference>
<dbReference type="PRINTS" id="PR00468">
    <property type="entry name" value="PLTLPOXGNASE"/>
</dbReference>
<reference evidence="15" key="1">
    <citation type="submission" date="2022-07" db="EMBL/GenBank/DDBJ databases">
        <authorList>
            <person name="Macas J."/>
            <person name="Novak P."/>
            <person name="Neumann P."/>
        </authorList>
    </citation>
    <scope>NUCLEOTIDE SEQUENCE</scope>
</reference>
<dbReference type="GO" id="GO:0034440">
    <property type="term" value="P:lipid oxidation"/>
    <property type="evidence" value="ECO:0007669"/>
    <property type="project" value="InterPro"/>
</dbReference>
<dbReference type="GO" id="GO:0006633">
    <property type="term" value="P:fatty acid biosynthetic process"/>
    <property type="evidence" value="ECO:0007669"/>
    <property type="project" value="UniProtKB-KW"/>
</dbReference>
<comment type="function">
    <text evidence="13">Plant lipoxygenase may be involved in a number of diverse aspects of plant physiology including growth and development, pest resistance, and senescence or responses to wounding.</text>
</comment>
<evidence type="ECO:0000256" key="10">
    <source>
        <dbReference type="ARBA" id="ARBA00023004"/>
    </source>
</evidence>
<evidence type="ECO:0000313" key="15">
    <source>
        <dbReference type="EMBL" id="CAH9073715.1"/>
    </source>
</evidence>
<evidence type="ECO:0000256" key="2">
    <source>
        <dbReference type="ARBA" id="ARBA00009419"/>
    </source>
</evidence>
<dbReference type="Gene3D" id="1.20.245.10">
    <property type="entry name" value="Lipoxygenase-1, Domain 5"/>
    <property type="match status" value="1"/>
</dbReference>
<comment type="caution">
    <text evidence="15">The sequence shown here is derived from an EMBL/GenBank/DDBJ whole genome shotgun (WGS) entry which is preliminary data.</text>
</comment>
<evidence type="ECO:0000256" key="7">
    <source>
        <dbReference type="ARBA" id="ARBA00022832"/>
    </source>
</evidence>
<keyword evidence="6 13" id="KW-0925">Oxylipin biosynthesis</keyword>
<keyword evidence="8" id="KW-0223">Dioxygenase</keyword>
<name>A0AAV0CFW3_9ASTE</name>
<dbReference type="Proteomes" id="UP001152523">
    <property type="component" value="Unassembled WGS sequence"/>
</dbReference>
<dbReference type="EMBL" id="CAMAPF010000024">
    <property type="protein sequence ID" value="CAH9073715.1"/>
    <property type="molecule type" value="Genomic_DNA"/>
</dbReference>
<dbReference type="GO" id="GO:0046872">
    <property type="term" value="F:metal ion binding"/>
    <property type="evidence" value="ECO:0007669"/>
    <property type="project" value="UniProtKB-UniRule"/>
</dbReference>
<accession>A0AAV0CFW3</accession>
<dbReference type="InterPro" id="IPR020834">
    <property type="entry name" value="LipOase_CS"/>
</dbReference>
<evidence type="ECO:0000256" key="4">
    <source>
        <dbReference type="ARBA" id="ARBA00022516"/>
    </source>
</evidence>
<keyword evidence="11" id="KW-0443">Lipid metabolism</keyword>
<dbReference type="GO" id="GO:0016702">
    <property type="term" value="F:oxidoreductase activity, acting on single donors with incorporation of molecular oxygen, incorporation of two atoms of oxygen"/>
    <property type="evidence" value="ECO:0007669"/>
    <property type="project" value="InterPro"/>
</dbReference>
<organism evidence="15 16">
    <name type="scientific">Cuscuta epithymum</name>
    <dbReference type="NCBI Taxonomy" id="186058"/>
    <lineage>
        <taxon>Eukaryota</taxon>
        <taxon>Viridiplantae</taxon>
        <taxon>Streptophyta</taxon>
        <taxon>Embryophyta</taxon>
        <taxon>Tracheophyta</taxon>
        <taxon>Spermatophyta</taxon>
        <taxon>Magnoliopsida</taxon>
        <taxon>eudicotyledons</taxon>
        <taxon>Gunneridae</taxon>
        <taxon>Pentapetalae</taxon>
        <taxon>asterids</taxon>
        <taxon>lamiids</taxon>
        <taxon>Solanales</taxon>
        <taxon>Convolvulaceae</taxon>
        <taxon>Cuscuteae</taxon>
        <taxon>Cuscuta</taxon>
        <taxon>Cuscuta subgen. Cuscuta</taxon>
    </lineage>
</organism>
<evidence type="ECO:0000256" key="13">
    <source>
        <dbReference type="RuleBase" id="RU003975"/>
    </source>
</evidence>
<dbReference type="PROSITE" id="PS00081">
    <property type="entry name" value="LIPOXYGENASE_2"/>
    <property type="match status" value="1"/>
</dbReference>
<keyword evidence="9" id="KW-0560">Oxidoreductase</keyword>
<evidence type="ECO:0000313" key="16">
    <source>
        <dbReference type="Proteomes" id="UP001152523"/>
    </source>
</evidence>
<feature type="domain" description="Lipoxygenase" evidence="14">
    <location>
        <begin position="1"/>
        <end position="545"/>
    </location>
</feature>
<keyword evidence="7" id="KW-0276">Fatty acid metabolism</keyword>
<dbReference type="FunFam" id="3.10.450.60:FF:000002">
    <property type="entry name" value="Lipoxygenase"/>
    <property type="match status" value="1"/>
</dbReference>
<dbReference type="Pfam" id="PF00305">
    <property type="entry name" value="Lipoxygenase"/>
    <property type="match status" value="1"/>
</dbReference>
<comment type="pathway">
    <text evidence="13">Lipid metabolism; oxylipin biosynthesis.</text>
</comment>
<keyword evidence="16" id="KW-1185">Reference proteome</keyword>
<evidence type="ECO:0000256" key="1">
    <source>
        <dbReference type="ARBA" id="ARBA00001962"/>
    </source>
</evidence>